<evidence type="ECO:0000259" key="1">
    <source>
        <dbReference type="Pfam" id="PF14504"/>
    </source>
</evidence>
<dbReference type="Gene3D" id="3.40.33.10">
    <property type="entry name" value="CAP"/>
    <property type="match status" value="1"/>
</dbReference>
<dbReference type="RefSeq" id="WP_056959403.1">
    <property type="nucleotide sequence ID" value="NZ_AYYN01000140.1"/>
</dbReference>
<dbReference type="AlphaFoldDB" id="A0A0R2B2R6"/>
<accession>A0A0R2B2R6</accession>
<protein>
    <recommendedName>
        <fullName evidence="1">CAP-associated domain-containing protein</fullName>
    </recommendedName>
</protein>
<evidence type="ECO:0000313" key="3">
    <source>
        <dbReference type="Proteomes" id="UP000051612"/>
    </source>
</evidence>
<sequence>MFERNFWKKTCVCFVIILPVLYLLALFTNDDKTDKKELSHSNEPHSQVVPKVTKIKTQGLARYIGVSNLAFSADFGRPTQVITSAENIEWQQYRWEDKTYMLVGINKYSAKVCAIYLLGESPLASELKNGLKKRKLQQKFPLAMDLKLRSNEQTAQIKLNQTDIETKPLIAFKNGSYAVSYFSRVTKKVVAVEYLDKEELLRSGLYQVSSQTPLPVRYSTDVLSSDDQDTMIQGIWEVLTFERAQRKVAQLSQSEVATAVAQRISQTLENDPKKYLPKKQLQQYQRLKADRLNDVKVLQLKPNDISAQLLADAQVEAARFEIYISGPVVNPAQLVATTGKNQSFWNKILFSKNTKIGFDYENSCLIVVYDKNE</sequence>
<dbReference type="EMBL" id="AYYN01000140">
    <property type="protein sequence ID" value="KRM73559.1"/>
    <property type="molecule type" value="Genomic_DNA"/>
</dbReference>
<dbReference type="InterPro" id="IPR035940">
    <property type="entry name" value="CAP_sf"/>
</dbReference>
<proteinExistence type="predicted"/>
<name>A0A0R2B2R6_9LACO</name>
<dbReference type="InterPro" id="IPR029410">
    <property type="entry name" value="CAP_assoc"/>
</dbReference>
<comment type="caution">
    <text evidence="2">The sequence shown here is derived from an EMBL/GenBank/DDBJ whole genome shotgun (WGS) entry which is preliminary data.</text>
</comment>
<evidence type="ECO:0000313" key="2">
    <source>
        <dbReference type="EMBL" id="KRM73559.1"/>
    </source>
</evidence>
<feature type="domain" description="CAP-associated" evidence="1">
    <location>
        <begin position="64"/>
        <end position="205"/>
    </location>
</feature>
<dbReference type="Pfam" id="PF14504">
    <property type="entry name" value="CAP_assoc_N"/>
    <property type="match status" value="1"/>
</dbReference>
<gene>
    <name evidence="2" type="ORF">FC48_GL000824</name>
</gene>
<dbReference type="PATRIC" id="fig|1423772.3.peg.896"/>
<organism evidence="2 3">
    <name type="scientific">Ligilactobacillus murinus DSM 20452 = NBRC 14221</name>
    <dbReference type="NCBI Taxonomy" id="1423772"/>
    <lineage>
        <taxon>Bacteria</taxon>
        <taxon>Bacillati</taxon>
        <taxon>Bacillota</taxon>
        <taxon>Bacilli</taxon>
        <taxon>Lactobacillales</taxon>
        <taxon>Lactobacillaceae</taxon>
        <taxon>Ligilactobacillus</taxon>
    </lineage>
</organism>
<dbReference type="Proteomes" id="UP000051612">
    <property type="component" value="Unassembled WGS sequence"/>
</dbReference>
<reference evidence="2 3" key="1">
    <citation type="journal article" date="2015" name="Genome Announc.">
        <title>Expanding the biotechnology potential of lactobacilli through comparative genomics of 213 strains and associated genera.</title>
        <authorList>
            <person name="Sun Z."/>
            <person name="Harris H.M."/>
            <person name="McCann A."/>
            <person name="Guo C."/>
            <person name="Argimon S."/>
            <person name="Zhang W."/>
            <person name="Yang X."/>
            <person name="Jeffery I.B."/>
            <person name="Cooney J.C."/>
            <person name="Kagawa T.F."/>
            <person name="Liu W."/>
            <person name="Song Y."/>
            <person name="Salvetti E."/>
            <person name="Wrobel A."/>
            <person name="Rasinkangas P."/>
            <person name="Parkhill J."/>
            <person name="Rea M.C."/>
            <person name="O'Sullivan O."/>
            <person name="Ritari J."/>
            <person name="Douillard F.P."/>
            <person name="Paul Ross R."/>
            <person name="Yang R."/>
            <person name="Briner A.E."/>
            <person name="Felis G.E."/>
            <person name="de Vos W.M."/>
            <person name="Barrangou R."/>
            <person name="Klaenhammer T.R."/>
            <person name="Caufield P.W."/>
            <person name="Cui Y."/>
            <person name="Zhang H."/>
            <person name="O'Toole P.W."/>
        </authorList>
    </citation>
    <scope>NUCLEOTIDE SEQUENCE [LARGE SCALE GENOMIC DNA]</scope>
    <source>
        <strain evidence="2 3">DSM 20452</strain>
    </source>
</reference>